<evidence type="ECO:0000313" key="3">
    <source>
        <dbReference type="Proteomes" id="UP000310314"/>
    </source>
</evidence>
<dbReference type="InterPro" id="IPR023393">
    <property type="entry name" value="START-like_dom_sf"/>
</dbReference>
<name>A0A5S3QM00_9FLAO</name>
<feature type="chain" id="PRO_5024452893" evidence="1">
    <location>
        <begin position="20"/>
        <end position="162"/>
    </location>
</feature>
<dbReference type="InterPro" id="IPR019587">
    <property type="entry name" value="Polyketide_cyclase/dehydratase"/>
</dbReference>
<dbReference type="OrthoDB" id="9810827at2"/>
<accession>A0A5S3QM00</accession>
<dbReference type="Proteomes" id="UP000310314">
    <property type="component" value="Unassembled WGS sequence"/>
</dbReference>
<dbReference type="RefSeq" id="WP_138656857.1">
    <property type="nucleotide sequence ID" value="NZ_VATY01000001.1"/>
</dbReference>
<keyword evidence="3" id="KW-1185">Reference proteome</keyword>
<dbReference type="Gene3D" id="3.30.530.20">
    <property type="match status" value="1"/>
</dbReference>
<organism evidence="2 3">
    <name type="scientific">Maribacter algarum</name>
    <name type="common">ex Zhang et al. 2020</name>
    <dbReference type="NCBI Taxonomy" id="2578118"/>
    <lineage>
        <taxon>Bacteria</taxon>
        <taxon>Pseudomonadati</taxon>
        <taxon>Bacteroidota</taxon>
        <taxon>Flavobacteriia</taxon>
        <taxon>Flavobacteriales</taxon>
        <taxon>Flavobacteriaceae</taxon>
        <taxon>Maribacter</taxon>
    </lineage>
</organism>
<keyword evidence="1" id="KW-0732">Signal</keyword>
<evidence type="ECO:0000256" key="1">
    <source>
        <dbReference type="SAM" id="SignalP"/>
    </source>
</evidence>
<protein>
    <submittedName>
        <fullName evidence="2">Polyketide cyclase</fullName>
    </submittedName>
</protein>
<evidence type="ECO:0000313" key="2">
    <source>
        <dbReference type="EMBL" id="TMM58924.1"/>
    </source>
</evidence>
<dbReference type="Pfam" id="PF10604">
    <property type="entry name" value="Polyketide_cyc2"/>
    <property type="match status" value="1"/>
</dbReference>
<proteinExistence type="predicted"/>
<reference evidence="2 3" key="1">
    <citation type="submission" date="2019-05" db="EMBL/GenBank/DDBJ databases">
        <authorList>
            <person name="Zhang J.-Y."/>
            <person name="Feg X."/>
            <person name="Du Z.-J."/>
        </authorList>
    </citation>
    <scope>NUCLEOTIDE SEQUENCE [LARGE SCALE GENOMIC DNA]</scope>
    <source>
        <strain evidence="2 3">RZ26</strain>
    </source>
</reference>
<gene>
    <name evidence="2" type="ORF">FEE95_05690</name>
</gene>
<comment type="caution">
    <text evidence="2">The sequence shown here is derived from an EMBL/GenBank/DDBJ whole genome shotgun (WGS) entry which is preliminary data.</text>
</comment>
<dbReference type="SUPFAM" id="SSF55961">
    <property type="entry name" value="Bet v1-like"/>
    <property type="match status" value="1"/>
</dbReference>
<sequence>MKRLKVTLVLLFMATIGNSQEVTQTNKHFSNTTETKASPNKIWKIWTDVPNWKIWDSGLKDANLDGAFELNEKGKITSLEGKTSSFKIVSFEQGKSYTFKSNLPLGSLYVKRYLSITNDGTTFTHEVWFKGLTGGLFAKKFGPKFREMLPQVMQNIKKLAEE</sequence>
<dbReference type="AlphaFoldDB" id="A0A5S3QM00"/>
<dbReference type="EMBL" id="VATY01000001">
    <property type="protein sequence ID" value="TMM58924.1"/>
    <property type="molecule type" value="Genomic_DNA"/>
</dbReference>
<feature type="signal peptide" evidence="1">
    <location>
        <begin position="1"/>
        <end position="19"/>
    </location>
</feature>